<accession>A0ABV8TIL7</accession>
<keyword evidence="3" id="KW-1185">Reference proteome</keyword>
<name>A0ABV8TIL7_9ACTN</name>
<dbReference type="RefSeq" id="WP_381741490.1">
    <property type="nucleotide sequence ID" value="NZ_JBHSDP010000024.1"/>
</dbReference>
<dbReference type="Pfam" id="PF12697">
    <property type="entry name" value="Abhydrolase_6"/>
    <property type="match status" value="1"/>
</dbReference>
<dbReference type="InterPro" id="IPR000073">
    <property type="entry name" value="AB_hydrolase_1"/>
</dbReference>
<dbReference type="PANTHER" id="PTHR43798:SF33">
    <property type="entry name" value="HYDROLASE, PUTATIVE (AFU_ORTHOLOGUE AFUA_2G14860)-RELATED"/>
    <property type="match status" value="1"/>
</dbReference>
<keyword evidence="2" id="KW-0378">Hydrolase</keyword>
<protein>
    <submittedName>
        <fullName evidence="2">Alpha/beta fold hydrolase</fullName>
    </submittedName>
</protein>
<dbReference type="EMBL" id="JBHSDP010000024">
    <property type="protein sequence ID" value="MFC4330553.1"/>
    <property type="molecule type" value="Genomic_DNA"/>
</dbReference>
<evidence type="ECO:0000313" key="3">
    <source>
        <dbReference type="Proteomes" id="UP001595824"/>
    </source>
</evidence>
<organism evidence="2 3">
    <name type="scientific">Streptomyces andamanensis</name>
    <dbReference type="NCBI Taxonomy" id="1565035"/>
    <lineage>
        <taxon>Bacteria</taxon>
        <taxon>Bacillati</taxon>
        <taxon>Actinomycetota</taxon>
        <taxon>Actinomycetes</taxon>
        <taxon>Kitasatosporales</taxon>
        <taxon>Streptomycetaceae</taxon>
        <taxon>Streptomyces</taxon>
    </lineage>
</organism>
<dbReference type="InterPro" id="IPR029058">
    <property type="entry name" value="AB_hydrolase_fold"/>
</dbReference>
<dbReference type="InterPro" id="IPR050266">
    <property type="entry name" value="AB_hydrolase_sf"/>
</dbReference>
<comment type="caution">
    <text evidence="2">The sequence shown here is derived from an EMBL/GenBank/DDBJ whole genome shotgun (WGS) entry which is preliminary data.</text>
</comment>
<dbReference type="PANTHER" id="PTHR43798">
    <property type="entry name" value="MONOACYLGLYCEROL LIPASE"/>
    <property type="match status" value="1"/>
</dbReference>
<gene>
    <name evidence="2" type="ORF">ACFPC0_22755</name>
</gene>
<feature type="domain" description="AB hydrolase-1" evidence="1">
    <location>
        <begin position="27"/>
        <end position="256"/>
    </location>
</feature>
<evidence type="ECO:0000313" key="2">
    <source>
        <dbReference type="EMBL" id="MFC4330553.1"/>
    </source>
</evidence>
<dbReference type="SUPFAM" id="SSF53474">
    <property type="entry name" value="alpha/beta-Hydrolases"/>
    <property type="match status" value="1"/>
</dbReference>
<dbReference type="Gene3D" id="3.40.50.1820">
    <property type="entry name" value="alpha/beta hydrolase"/>
    <property type="match status" value="1"/>
</dbReference>
<dbReference type="Proteomes" id="UP001595824">
    <property type="component" value="Unassembled WGS sequence"/>
</dbReference>
<sequence length="261" mass="28136">MSDTHIQLHGGLAGDLHGDPDDARPPLVLLHGLTSDRRLWGPLLAELPEGRRVLALDLPGHGGSPRSASYTPDAVAALLHRAITSAGLDRPVLAGHSLGGLLATVYAAAHPARGVVNIDQPLLPGPFGELLRGNEALLRGPGYLRLWERLTAGMGIDTLPPAAQDLVRDVSTPRQDLLLGYWHDILTRPEDEIRERREQDLTALHTRGVPYRHVSTGEVPEPYRVWLRSVLPGAVFTVLPSAGHFPHLSHPRELAALIGAG</sequence>
<proteinExistence type="predicted"/>
<evidence type="ECO:0000259" key="1">
    <source>
        <dbReference type="Pfam" id="PF12697"/>
    </source>
</evidence>
<dbReference type="GO" id="GO:0016787">
    <property type="term" value="F:hydrolase activity"/>
    <property type="evidence" value="ECO:0007669"/>
    <property type="project" value="UniProtKB-KW"/>
</dbReference>
<reference evidence="3" key="1">
    <citation type="journal article" date="2019" name="Int. J. Syst. Evol. Microbiol.">
        <title>The Global Catalogue of Microorganisms (GCM) 10K type strain sequencing project: providing services to taxonomists for standard genome sequencing and annotation.</title>
        <authorList>
            <consortium name="The Broad Institute Genomics Platform"/>
            <consortium name="The Broad Institute Genome Sequencing Center for Infectious Disease"/>
            <person name="Wu L."/>
            <person name="Ma J."/>
        </authorList>
    </citation>
    <scope>NUCLEOTIDE SEQUENCE [LARGE SCALE GENOMIC DNA]</scope>
    <source>
        <strain evidence="3">PCU 347</strain>
    </source>
</reference>